<keyword evidence="2" id="KW-0378">Hydrolase</keyword>
<evidence type="ECO:0000256" key="3">
    <source>
        <dbReference type="SAM" id="Phobius"/>
    </source>
</evidence>
<dbReference type="PANTHER" id="PTHR31302:SF31">
    <property type="entry name" value="PHOSPHODIESTERASE YAEI"/>
    <property type="match status" value="1"/>
</dbReference>
<dbReference type="GO" id="GO:0009245">
    <property type="term" value="P:lipid A biosynthetic process"/>
    <property type="evidence" value="ECO:0007669"/>
    <property type="project" value="TreeGrafter"/>
</dbReference>
<feature type="transmembrane region" description="Helical" evidence="3">
    <location>
        <begin position="7"/>
        <end position="28"/>
    </location>
</feature>
<dbReference type="GO" id="GO:0008758">
    <property type="term" value="F:UDP-2,3-diacylglucosamine hydrolase activity"/>
    <property type="evidence" value="ECO:0007669"/>
    <property type="project" value="TreeGrafter"/>
</dbReference>
<evidence type="ECO:0000259" key="4">
    <source>
        <dbReference type="Pfam" id="PF00149"/>
    </source>
</evidence>
<sequence>MTKNRSLFRCIGLWITLAAVPLLILFFWTQQNLIQTETVEIRSERLPAAFDGFRIVVISDLHGKVFGENNSVLLKKVANLKPDMIAITGDLIEAGEQFAMVPAVASGLAGIAPTYYVTGNHEWNVRRVTELKKILTQCGVTVLTNEFISLERNGQTLVVAGIDDPNGPADQKTLGELENEVETAFKDPFWVLLAHRNDPSRYDSENGADLVLCGHAHGGLIRLPLIGGLIGTDRQLFPKYTSGVWETQWGTQVFISRGLGNVGRTFRLFNRPQLPLVILRAA</sequence>
<feature type="domain" description="Calcineurin-like phosphoesterase" evidence="4">
    <location>
        <begin position="53"/>
        <end position="218"/>
    </location>
</feature>
<dbReference type="SUPFAM" id="SSF56300">
    <property type="entry name" value="Metallo-dependent phosphatases"/>
    <property type="match status" value="1"/>
</dbReference>
<keyword evidence="3" id="KW-0812">Transmembrane</keyword>
<protein>
    <recommendedName>
        <fullName evidence="4">Calcineurin-like phosphoesterase domain-containing protein</fullName>
    </recommendedName>
</protein>
<dbReference type="PANTHER" id="PTHR31302">
    <property type="entry name" value="TRANSMEMBRANE PROTEIN WITH METALLOPHOSPHOESTERASE DOMAIN-RELATED"/>
    <property type="match status" value="1"/>
</dbReference>
<dbReference type="GO" id="GO:0046872">
    <property type="term" value="F:metal ion binding"/>
    <property type="evidence" value="ECO:0007669"/>
    <property type="project" value="UniProtKB-KW"/>
</dbReference>
<keyword evidence="3" id="KW-1133">Transmembrane helix</keyword>
<dbReference type="CDD" id="cd07385">
    <property type="entry name" value="MPP_YkuE_C"/>
    <property type="match status" value="1"/>
</dbReference>
<keyword evidence="3" id="KW-0472">Membrane</keyword>
<comment type="caution">
    <text evidence="5">The sequence shown here is derived from an EMBL/GenBank/DDBJ whole genome shotgun (WGS) entry which is preliminary data.</text>
</comment>
<dbReference type="InterPro" id="IPR051158">
    <property type="entry name" value="Metallophosphoesterase_sf"/>
</dbReference>
<keyword evidence="1" id="KW-0479">Metal-binding</keyword>
<dbReference type="EMBL" id="VSSQ01001621">
    <property type="protein sequence ID" value="MPM09858.1"/>
    <property type="molecule type" value="Genomic_DNA"/>
</dbReference>
<dbReference type="Gene3D" id="3.60.21.10">
    <property type="match status" value="1"/>
</dbReference>
<evidence type="ECO:0000256" key="2">
    <source>
        <dbReference type="ARBA" id="ARBA00022801"/>
    </source>
</evidence>
<dbReference type="InterPro" id="IPR029052">
    <property type="entry name" value="Metallo-depent_PP-like"/>
</dbReference>
<evidence type="ECO:0000313" key="5">
    <source>
        <dbReference type="EMBL" id="MPM09858.1"/>
    </source>
</evidence>
<evidence type="ECO:0000256" key="1">
    <source>
        <dbReference type="ARBA" id="ARBA00022723"/>
    </source>
</evidence>
<dbReference type="GO" id="GO:0016020">
    <property type="term" value="C:membrane"/>
    <property type="evidence" value="ECO:0007669"/>
    <property type="project" value="GOC"/>
</dbReference>
<accession>A0A644X254</accession>
<proteinExistence type="predicted"/>
<reference evidence="5" key="1">
    <citation type="submission" date="2019-08" db="EMBL/GenBank/DDBJ databases">
        <authorList>
            <person name="Kucharzyk K."/>
            <person name="Murdoch R.W."/>
            <person name="Higgins S."/>
            <person name="Loffler F."/>
        </authorList>
    </citation>
    <scope>NUCLEOTIDE SEQUENCE</scope>
</reference>
<dbReference type="InterPro" id="IPR004843">
    <property type="entry name" value="Calcineurin-like_PHP"/>
</dbReference>
<gene>
    <name evidence="5" type="primary">ypbG_2</name>
    <name evidence="5" type="ORF">SDC9_56181</name>
</gene>
<name>A0A644X254_9ZZZZ</name>
<dbReference type="AlphaFoldDB" id="A0A644X254"/>
<organism evidence="5">
    <name type="scientific">bioreactor metagenome</name>
    <dbReference type="NCBI Taxonomy" id="1076179"/>
    <lineage>
        <taxon>unclassified sequences</taxon>
        <taxon>metagenomes</taxon>
        <taxon>ecological metagenomes</taxon>
    </lineage>
</organism>
<dbReference type="Pfam" id="PF00149">
    <property type="entry name" value="Metallophos"/>
    <property type="match status" value="1"/>
</dbReference>